<keyword evidence="1" id="KW-0732">Signal</keyword>
<evidence type="ECO:0000313" key="3">
    <source>
        <dbReference type="Proteomes" id="UP000613266"/>
    </source>
</evidence>
<dbReference type="RefSeq" id="WP_198110887.1">
    <property type="nucleotide sequence ID" value="NZ_JAEDAK010000005.1"/>
</dbReference>
<evidence type="ECO:0000313" key="2">
    <source>
        <dbReference type="EMBL" id="MBH9577113.1"/>
    </source>
</evidence>
<sequence>MRRLTALLVSACLVSPAFAGKLYLMGGAYGDTNTDLFVNGLRKATGIDSAFTPNLASTRNCGTDWASTRCPRIAVVTSAAASYAVGADAFQNDLLNSDGSLAKRGYYNLFQTHGFSPKFITAHIDNYTTHARAGTAEGNANLTILQQADVVFFAGGDQAKHARTWLKDDGSDSDLAATLRARWNGGAGNLVVAGDSAGNHLLNATMHGVGISYGYLYYGADLPSPTAIPNYLNFGDAREGTSALRFFENGGTMKGLGLLPTALLSDTHFDRRSGRLGRLAAAMRALNIRQGLGVDENTGVLVDPAASTAQVYGAGVLVVVDSQAATVQAASTYKVSNLRVSLLSAGDRYHYGTRTVTSARAAIGTRYYSGAYDSADVFGALETSKSLTRLVDQSASYNLGSAPRPVYDSGPQYPSSAPTLRLRFTRDASTRGYYGSGRYTVEKARVDFE</sequence>
<name>A0A931NGW3_9BURK</name>
<gene>
    <name evidence="2" type="ORF">I7X39_09355</name>
</gene>
<dbReference type="Proteomes" id="UP000613266">
    <property type="component" value="Unassembled WGS sequence"/>
</dbReference>
<dbReference type="PANTHER" id="PTHR36175">
    <property type="entry name" value="CYANOPHYCINASE"/>
    <property type="match status" value="1"/>
</dbReference>
<proteinExistence type="predicted"/>
<accession>A0A931NGW3</accession>
<reference evidence="2" key="1">
    <citation type="submission" date="2020-12" db="EMBL/GenBank/DDBJ databases">
        <title>The genome sequence of Inhella sp. 1Y17.</title>
        <authorList>
            <person name="Liu Y."/>
        </authorList>
    </citation>
    <scope>NUCLEOTIDE SEQUENCE</scope>
    <source>
        <strain evidence="2">1Y17</strain>
    </source>
</reference>
<dbReference type="Gene3D" id="3.40.50.880">
    <property type="match status" value="1"/>
</dbReference>
<dbReference type="AlphaFoldDB" id="A0A931NGW3"/>
<dbReference type="InterPro" id="IPR029062">
    <property type="entry name" value="Class_I_gatase-like"/>
</dbReference>
<dbReference type="SUPFAM" id="SSF52317">
    <property type="entry name" value="Class I glutamine amidotransferase-like"/>
    <property type="match status" value="1"/>
</dbReference>
<evidence type="ECO:0008006" key="4">
    <source>
        <dbReference type="Google" id="ProtNLM"/>
    </source>
</evidence>
<evidence type="ECO:0000256" key="1">
    <source>
        <dbReference type="SAM" id="SignalP"/>
    </source>
</evidence>
<dbReference type="PANTHER" id="PTHR36175:SF1">
    <property type="entry name" value="CYANOPHYCINASE"/>
    <property type="match status" value="1"/>
</dbReference>
<organism evidence="2 3">
    <name type="scientific">Inhella proteolytica</name>
    <dbReference type="NCBI Taxonomy" id="2795029"/>
    <lineage>
        <taxon>Bacteria</taxon>
        <taxon>Pseudomonadati</taxon>
        <taxon>Pseudomonadota</taxon>
        <taxon>Betaproteobacteria</taxon>
        <taxon>Burkholderiales</taxon>
        <taxon>Sphaerotilaceae</taxon>
        <taxon>Inhella</taxon>
    </lineage>
</organism>
<dbReference type="EMBL" id="JAEDAK010000005">
    <property type="protein sequence ID" value="MBH9577113.1"/>
    <property type="molecule type" value="Genomic_DNA"/>
</dbReference>
<protein>
    <recommendedName>
        <fullName evidence="4">Cyanophycinase</fullName>
    </recommendedName>
</protein>
<keyword evidence="3" id="KW-1185">Reference proteome</keyword>
<feature type="chain" id="PRO_5037711189" description="Cyanophycinase" evidence="1">
    <location>
        <begin position="20"/>
        <end position="449"/>
    </location>
</feature>
<comment type="caution">
    <text evidence="2">The sequence shown here is derived from an EMBL/GenBank/DDBJ whole genome shotgun (WGS) entry which is preliminary data.</text>
</comment>
<feature type="signal peptide" evidence="1">
    <location>
        <begin position="1"/>
        <end position="19"/>
    </location>
</feature>